<organism evidence="2 3">
    <name type="scientific">Streptomyces olindensis</name>
    <dbReference type="NCBI Taxonomy" id="358823"/>
    <lineage>
        <taxon>Bacteria</taxon>
        <taxon>Bacillati</taxon>
        <taxon>Actinomycetota</taxon>
        <taxon>Actinomycetes</taxon>
        <taxon>Kitasatosporales</taxon>
        <taxon>Streptomycetaceae</taxon>
        <taxon>Streptomyces</taxon>
    </lineage>
</organism>
<sequence length="228" mass="24087">MTRYADIPKPIRSGIVVVDPDTGTPQRVIVLQFNPDTLERSVSPQSAGDSGDAAGGGTGSGDRNEALRLKGPAQETWKFTAEIDATDQLDIAAPDGIHPQLATLEMLVQPTTAKLREAMRLSQKGAIEISPIEMPLTLFTWGSKRVMPVRLTELSINESAFDVNLNPIRASLSIGMKILTVSDLPAGHRGADLYMAHLAQKERLAGAARGTGPGALGLSGTNAVIGRG</sequence>
<evidence type="ECO:0000256" key="1">
    <source>
        <dbReference type="SAM" id="MobiDB-lite"/>
    </source>
</evidence>
<proteinExistence type="predicted"/>
<reference evidence="2 3" key="1">
    <citation type="submission" date="2024-06" db="EMBL/GenBank/DDBJ databases">
        <title>The Natural Products Discovery Center: Release of the First 8490 Sequenced Strains for Exploring Actinobacteria Biosynthetic Diversity.</title>
        <authorList>
            <person name="Kalkreuter E."/>
            <person name="Kautsar S.A."/>
            <person name="Yang D."/>
            <person name="Bader C.D."/>
            <person name="Teijaro C.N."/>
            <person name="Fluegel L."/>
            <person name="Davis C.M."/>
            <person name="Simpson J.R."/>
            <person name="Lauterbach L."/>
            <person name="Steele A.D."/>
            <person name="Gui C."/>
            <person name="Meng S."/>
            <person name="Li G."/>
            <person name="Viehrig K."/>
            <person name="Ye F."/>
            <person name="Su P."/>
            <person name="Kiefer A.F."/>
            <person name="Nichols A."/>
            <person name="Cepeda A.J."/>
            <person name="Yan W."/>
            <person name="Fan B."/>
            <person name="Jiang Y."/>
            <person name="Adhikari A."/>
            <person name="Zheng C.-J."/>
            <person name="Schuster L."/>
            <person name="Cowan T.M."/>
            <person name="Smanski M.J."/>
            <person name="Chevrette M.G."/>
            <person name="De Carvalho L.P.S."/>
            <person name="Shen B."/>
        </authorList>
    </citation>
    <scope>NUCLEOTIDE SEQUENCE [LARGE SCALE GENOMIC DNA]</scope>
    <source>
        <strain evidence="2 3">NPDC019583</strain>
    </source>
</reference>
<gene>
    <name evidence="2" type="ORF">ABZ568_36510</name>
</gene>
<keyword evidence="3" id="KW-1185">Reference proteome</keyword>
<accession>A0ABV2Y718</accession>
<comment type="caution">
    <text evidence="2">The sequence shown here is derived from an EMBL/GenBank/DDBJ whole genome shotgun (WGS) entry which is preliminary data.</text>
</comment>
<protein>
    <submittedName>
        <fullName evidence="2">Uncharacterized protein</fullName>
    </submittedName>
</protein>
<feature type="region of interest" description="Disordered" evidence="1">
    <location>
        <begin position="39"/>
        <end position="65"/>
    </location>
</feature>
<dbReference type="EMBL" id="JBEYBN010000085">
    <property type="protein sequence ID" value="MEU2271837.1"/>
    <property type="molecule type" value="Genomic_DNA"/>
</dbReference>
<evidence type="ECO:0000313" key="2">
    <source>
        <dbReference type="EMBL" id="MEU2271837.1"/>
    </source>
</evidence>
<name>A0ABV2Y718_9ACTN</name>
<dbReference type="Proteomes" id="UP001550603">
    <property type="component" value="Unassembled WGS sequence"/>
</dbReference>
<dbReference type="RefSeq" id="WP_031120481.1">
    <property type="nucleotide sequence ID" value="NZ_JBEYBN010000085.1"/>
</dbReference>
<evidence type="ECO:0000313" key="3">
    <source>
        <dbReference type="Proteomes" id="UP001550603"/>
    </source>
</evidence>